<dbReference type="KEGG" id="mthr:MSTHT_1465"/>
<sequence length="116" mass="13632">MHTAISEDVEEIVSLFKVLADPPRLRILRALEVQSLCVCVLVECTDQKHSALSYHLKLLKEADQVDTRRERSFQIHYLTEFGYLLLKHIEKYFEKNLNWKNGEELYLFEISLHLGA</sequence>
<dbReference type="PANTHER" id="PTHR43132">
    <property type="entry name" value="ARSENICAL RESISTANCE OPERON REPRESSOR ARSR-RELATED"/>
    <property type="match status" value="1"/>
</dbReference>
<gene>
    <name evidence="5" type="ORF">MSTHT_1465</name>
</gene>
<dbReference type="PRINTS" id="PR00778">
    <property type="entry name" value="HTHARSR"/>
</dbReference>
<dbReference type="RefSeq" id="WP_231588035.1">
    <property type="nucleotide sequence ID" value="NZ_CP009501.1"/>
</dbReference>
<dbReference type="GO" id="GO:0003700">
    <property type="term" value="F:DNA-binding transcription factor activity"/>
    <property type="evidence" value="ECO:0007669"/>
    <property type="project" value="InterPro"/>
</dbReference>
<dbReference type="Proteomes" id="UP000066529">
    <property type="component" value="Chromosome"/>
</dbReference>
<evidence type="ECO:0000256" key="2">
    <source>
        <dbReference type="ARBA" id="ARBA00023125"/>
    </source>
</evidence>
<keyword evidence="3" id="KW-0804">Transcription</keyword>
<feature type="domain" description="HTH arsR-type" evidence="4">
    <location>
        <begin position="4"/>
        <end position="104"/>
    </location>
</feature>
<dbReference type="PROSITE" id="PS50987">
    <property type="entry name" value="HTH_ARSR_2"/>
    <property type="match status" value="1"/>
</dbReference>
<evidence type="ECO:0000313" key="5">
    <source>
        <dbReference type="EMBL" id="AKB13223.1"/>
    </source>
</evidence>
<dbReference type="HOGENOM" id="CLU_097806_7_3_2"/>
<dbReference type="InterPro" id="IPR001845">
    <property type="entry name" value="HTH_ArsR_DNA-bd_dom"/>
</dbReference>
<dbReference type="GeneID" id="24848412"/>
<evidence type="ECO:0000313" key="6">
    <source>
        <dbReference type="Proteomes" id="UP000066529"/>
    </source>
</evidence>
<protein>
    <submittedName>
        <fullName evidence="5">Transcriptional regulator, ArsR family</fullName>
    </submittedName>
</protein>
<dbReference type="AlphaFoldDB" id="A0A0E3NBN4"/>
<keyword evidence="1" id="KW-0805">Transcription regulation</keyword>
<keyword evidence="2" id="KW-0238">DNA-binding</keyword>
<dbReference type="STRING" id="523844.MSTHT_1465"/>
<dbReference type="PATRIC" id="fig|523844.20.peg.1836"/>
<dbReference type="InterPro" id="IPR051011">
    <property type="entry name" value="Metal_resp_trans_reg"/>
</dbReference>
<dbReference type="SUPFAM" id="SSF46785">
    <property type="entry name" value="Winged helix' DNA-binding domain"/>
    <property type="match status" value="1"/>
</dbReference>
<dbReference type="NCBIfam" id="NF033788">
    <property type="entry name" value="HTH_metalloreg"/>
    <property type="match status" value="1"/>
</dbReference>
<organism evidence="5 6">
    <name type="scientific">Methanosarcina thermophila (strain ATCC 43570 / DSM 1825 / OCM 12 / VKM B-1830 / TM-1)</name>
    <dbReference type="NCBI Taxonomy" id="523844"/>
    <lineage>
        <taxon>Archaea</taxon>
        <taxon>Methanobacteriati</taxon>
        <taxon>Methanobacteriota</taxon>
        <taxon>Stenosarchaea group</taxon>
        <taxon>Methanomicrobia</taxon>
        <taxon>Methanosarcinales</taxon>
        <taxon>Methanosarcinaceae</taxon>
        <taxon>Methanosarcina</taxon>
    </lineage>
</organism>
<dbReference type="EMBL" id="CP009501">
    <property type="protein sequence ID" value="AKB13223.1"/>
    <property type="molecule type" value="Genomic_DNA"/>
</dbReference>
<dbReference type="InterPro" id="IPR036388">
    <property type="entry name" value="WH-like_DNA-bd_sf"/>
</dbReference>
<evidence type="ECO:0000259" key="4">
    <source>
        <dbReference type="PROSITE" id="PS50987"/>
    </source>
</evidence>
<dbReference type="InterPro" id="IPR011991">
    <property type="entry name" value="ArsR-like_HTH"/>
</dbReference>
<dbReference type="SMART" id="SM00418">
    <property type="entry name" value="HTH_ARSR"/>
    <property type="match status" value="1"/>
</dbReference>
<name>A0A0E3NBN4_METTT</name>
<proteinExistence type="predicted"/>
<dbReference type="PANTHER" id="PTHR43132:SF2">
    <property type="entry name" value="ARSENICAL RESISTANCE OPERON REPRESSOR ARSR-RELATED"/>
    <property type="match status" value="1"/>
</dbReference>
<evidence type="ECO:0000256" key="1">
    <source>
        <dbReference type="ARBA" id="ARBA00023015"/>
    </source>
</evidence>
<dbReference type="InterPro" id="IPR036390">
    <property type="entry name" value="WH_DNA-bd_sf"/>
</dbReference>
<dbReference type="Gene3D" id="1.10.10.10">
    <property type="entry name" value="Winged helix-like DNA-binding domain superfamily/Winged helix DNA-binding domain"/>
    <property type="match status" value="1"/>
</dbReference>
<reference evidence="5 6" key="1">
    <citation type="submission" date="2014-07" db="EMBL/GenBank/DDBJ databases">
        <title>Methanogenic archaea and the global carbon cycle.</title>
        <authorList>
            <person name="Henriksen J.R."/>
            <person name="Luke J."/>
            <person name="Reinhart S."/>
            <person name="Benedict M.N."/>
            <person name="Youngblut N.D."/>
            <person name="Metcalf M.E."/>
            <person name="Whitaker R.J."/>
            <person name="Metcalf W.W."/>
        </authorList>
    </citation>
    <scope>NUCLEOTIDE SEQUENCE [LARGE SCALE GENOMIC DNA]</scope>
    <source>
        <strain evidence="6">ATCC 43570 / DSM 1825 / OCM 12 / VKM B-1830 / TM-1</strain>
    </source>
</reference>
<evidence type="ECO:0000256" key="3">
    <source>
        <dbReference type="ARBA" id="ARBA00023163"/>
    </source>
</evidence>
<accession>A0A0E3NBN4</accession>
<dbReference type="Pfam" id="PF01022">
    <property type="entry name" value="HTH_5"/>
    <property type="match status" value="1"/>
</dbReference>
<dbReference type="CDD" id="cd00090">
    <property type="entry name" value="HTH_ARSR"/>
    <property type="match status" value="1"/>
</dbReference>
<dbReference type="GO" id="GO:0003677">
    <property type="term" value="F:DNA binding"/>
    <property type="evidence" value="ECO:0007669"/>
    <property type="project" value="UniProtKB-KW"/>
</dbReference>